<evidence type="ECO:0000259" key="1">
    <source>
        <dbReference type="Pfam" id="PF08279"/>
    </source>
</evidence>
<protein>
    <submittedName>
        <fullName evidence="2">Protein containing Helix-turn-helix, type 11 domain protein</fullName>
    </submittedName>
</protein>
<dbReference type="InterPro" id="IPR036390">
    <property type="entry name" value="WH_DNA-bd_sf"/>
</dbReference>
<reference evidence="2" key="1">
    <citation type="journal article" date="2013" name="Environ. Microbiol.">
        <title>Microbiota from the distal guts of lean and obese adolescents exhibit partial functional redundancy besides clear differences in community structure.</title>
        <authorList>
            <person name="Ferrer M."/>
            <person name="Ruiz A."/>
            <person name="Lanza F."/>
            <person name="Haange S.B."/>
            <person name="Oberbach A."/>
            <person name="Till H."/>
            <person name="Bargiela R."/>
            <person name="Campoy C."/>
            <person name="Segura M.T."/>
            <person name="Richter M."/>
            <person name="von Bergen M."/>
            <person name="Seifert J."/>
            <person name="Suarez A."/>
        </authorList>
    </citation>
    <scope>NUCLEOTIDE SEQUENCE</scope>
</reference>
<dbReference type="EMBL" id="AJWY01011996">
    <property type="protein sequence ID" value="EKC51206.1"/>
    <property type="molecule type" value="Genomic_DNA"/>
</dbReference>
<dbReference type="SUPFAM" id="SSF46785">
    <property type="entry name" value="Winged helix' DNA-binding domain"/>
    <property type="match status" value="1"/>
</dbReference>
<evidence type="ECO:0000313" key="2">
    <source>
        <dbReference type="EMBL" id="EKC51206.1"/>
    </source>
</evidence>
<organism evidence="2">
    <name type="scientific">human gut metagenome</name>
    <dbReference type="NCBI Taxonomy" id="408170"/>
    <lineage>
        <taxon>unclassified sequences</taxon>
        <taxon>metagenomes</taxon>
        <taxon>organismal metagenomes</taxon>
    </lineage>
</organism>
<name>K1SVC8_9ZZZZ</name>
<dbReference type="InterPro" id="IPR036388">
    <property type="entry name" value="WH-like_DNA-bd_sf"/>
</dbReference>
<dbReference type="InterPro" id="IPR013196">
    <property type="entry name" value="HTH_11"/>
</dbReference>
<sequence>MKLKEQVLLILMSSKGKFVSGEEISKQLYVSRNAVWKAINSLRADGFIIDAAQNKGYLLSGGETDDFTRYGILRIRQLLKKSAADADITIKDTVT</sequence>
<dbReference type="Gene3D" id="1.10.10.10">
    <property type="entry name" value="Winged helix-like DNA-binding domain superfamily/Winged helix DNA-binding domain"/>
    <property type="match status" value="1"/>
</dbReference>
<gene>
    <name evidence="2" type="ORF">LEA_17520</name>
</gene>
<dbReference type="AlphaFoldDB" id="K1SVC8"/>
<feature type="non-terminal residue" evidence="2">
    <location>
        <position position="95"/>
    </location>
</feature>
<comment type="caution">
    <text evidence="2">The sequence shown here is derived from an EMBL/GenBank/DDBJ whole genome shotgun (WGS) entry which is preliminary data.</text>
</comment>
<feature type="domain" description="Helix-turn-helix type 11" evidence="1">
    <location>
        <begin position="5"/>
        <end position="57"/>
    </location>
</feature>
<dbReference type="Pfam" id="PF08279">
    <property type="entry name" value="HTH_11"/>
    <property type="match status" value="1"/>
</dbReference>
<proteinExistence type="predicted"/>
<accession>K1SVC8</accession>